<evidence type="ECO:0000313" key="9">
    <source>
        <dbReference type="EMBL" id="RUR43388.1"/>
    </source>
</evidence>
<dbReference type="PRINTS" id="PR00726">
    <property type="entry name" value="LEXASERPTASE"/>
</dbReference>
<organism evidence="9 10">
    <name type="scientific">Vreelandella populi</name>
    <dbReference type="NCBI Taxonomy" id="2498858"/>
    <lineage>
        <taxon>Bacteria</taxon>
        <taxon>Pseudomonadati</taxon>
        <taxon>Pseudomonadota</taxon>
        <taxon>Gammaproteobacteria</taxon>
        <taxon>Oceanospirillales</taxon>
        <taxon>Halomonadaceae</taxon>
        <taxon>Vreelandella</taxon>
    </lineage>
</organism>
<dbReference type="GO" id="GO:0009432">
    <property type="term" value="P:SOS response"/>
    <property type="evidence" value="ECO:0007669"/>
    <property type="project" value="UniProtKB-KW"/>
</dbReference>
<gene>
    <name evidence="9" type="ORF">ELY37_16860</name>
</gene>
<keyword evidence="6" id="KW-0742">SOS response</keyword>
<dbReference type="NCBIfam" id="NF007621">
    <property type="entry name" value="PRK10276.1"/>
    <property type="match status" value="1"/>
</dbReference>
<evidence type="ECO:0000259" key="8">
    <source>
        <dbReference type="Pfam" id="PF00717"/>
    </source>
</evidence>
<dbReference type="InterPro" id="IPR006197">
    <property type="entry name" value="Peptidase_S24_LexA"/>
</dbReference>
<dbReference type="PANTHER" id="PTHR33516:SF2">
    <property type="entry name" value="LEXA REPRESSOR-RELATED"/>
    <property type="match status" value="1"/>
</dbReference>
<sequence length="157" mass="16956">MESVGEYGMSMHLTVLGRVDTTAPPLTIPLVGGFVRAGFPSPADDYLEADLDLVSHLIQHPSATYFLRAKGTSMEGAGIYDGDLLIVDRSIEPKPGHIVIMSVDGELTCKKYGKMGNRPYLFASNPNFKPIPLTGRDCEVWGVVTHNIHSLAPGFAV</sequence>
<keyword evidence="2" id="KW-0227">DNA damage</keyword>
<evidence type="ECO:0000256" key="2">
    <source>
        <dbReference type="ARBA" id="ARBA00022763"/>
    </source>
</evidence>
<keyword evidence="3 7" id="KW-0378">Hydrolase</keyword>
<comment type="caution">
    <text evidence="9">The sequence shown here is derived from an EMBL/GenBank/DDBJ whole genome shotgun (WGS) entry which is preliminary data.</text>
</comment>
<dbReference type="Proteomes" id="UP000286912">
    <property type="component" value="Unassembled WGS sequence"/>
</dbReference>
<dbReference type="AlphaFoldDB" id="A0A433L852"/>
<dbReference type="GO" id="GO:0016787">
    <property type="term" value="F:hydrolase activity"/>
    <property type="evidence" value="ECO:0007669"/>
    <property type="project" value="UniProtKB-KW"/>
</dbReference>
<dbReference type="EMBL" id="RZHD01000010">
    <property type="protein sequence ID" value="RUR43388.1"/>
    <property type="molecule type" value="Genomic_DNA"/>
</dbReference>
<keyword evidence="10" id="KW-1185">Reference proteome</keyword>
<accession>A0A433L852</accession>
<evidence type="ECO:0000256" key="6">
    <source>
        <dbReference type="ARBA" id="ARBA00023236"/>
    </source>
</evidence>
<keyword evidence="4 7" id="KW-0068">Autocatalytic cleavage</keyword>
<proteinExistence type="inferred from homology"/>
<protein>
    <submittedName>
        <fullName evidence="9">Translesion error-prone DNA polymerase V autoproteolytic subunit</fullName>
    </submittedName>
</protein>
<feature type="domain" description="Peptidase S24/S26A/S26B/S26C" evidence="8">
    <location>
        <begin position="29"/>
        <end position="144"/>
    </location>
</feature>
<evidence type="ECO:0000313" key="10">
    <source>
        <dbReference type="Proteomes" id="UP000286912"/>
    </source>
</evidence>
<evidence type="ECO:0000256" key="7">
    <source>
        <dbReference type="RuleBase" id="RU003991"/>
    </source>
</evidence>
<dbReference type="InterPro" id="IPR036286">
    <property type="entry name" value="LexA/Signal_pep-like_sf"/>
</dbReference>
<dbReference type="OrthoDB" id="9787787at2"/>
<evidence type="ECO:0000256" key="3">
    <source>
        <dbReference type="ARBA" id="ARBA00022801"/>
    </source>
</evidence>
<dbReference type="CDD" id="cd06529">
    <property type="entry name" value="S24_LexA-like"/>
    <property type="match status" value="1"/>
</dbReference>
<evidence type="ECO:0000256" key="1">
    <source>
        <dbReference type="ARBA" id="ARBA00007484"/>
    </source>
</evidence>
<comment type="similarity">
    <text evidence="1 7">Belongs to the peptidase S24 family.</text>
</comment>
<dbReference type="InterPro" id="IPR015927">
    <property type="entry name" value="Peptidase_S24_S26A/B/C"/>
</dbReference>
<dbReference type="GO" id="GO:0006355">
    <property type="term" value="P:regulation of DNA-templated transcription"/>
    <property type="evidence" value="ECO:0007669"/>
    <property type="project" value="InterPro"/>
</dbReference>
<dbReference type="InterPro" id="IPR050077">
    <property type="entry name" value="LexA_repressor"/>
</dbReference>
<dbReference type="Pfam" id="PF00717">
    <property type="entry name" value="Peptidase_S24"/>
    <property type="match status" value="1"/>
</dbReference>
<dbReference type="SUPFAM" id="SSF51306">
    <property type="entry name" value="LexA/Signal peptidase"/>
    <property type="match status" value="1"/>
</dbReference>
<keyword evidence="5" id="KW-0234">DNA repair</keyword>
<dbReference type="Gene3D" id="2.10.109.10">
    <property type="entry name" value="Umud Fragment, subunit A"/>
    <property type="match status" value="1"/>
</dbReference>
<dbReference type="GO" id="GO:0003677">
    <property type="term" value="F:DNA binding"/>
    <property type="evidence" value="ECO:0007669"/>
    <property type="project" value="InterPro"/>
</dbReference>
<evidence type="ECO:0000256" key="4">
    <source>
        <dbReference type="ARBA" id="ARBA00022813"/>
    </source>
</evidence>
<dbReference type="GO" id="GO:0006281">
    <property type="term" value="P:DNA repair"/>
    <property type="evidence" value="ECO:0007669"/>
    <property type="project" value="UniProtKB-KW"/>
</dbReference>
<name>A0A433L852_9GAMM</name>
<dbReference type="InterPro" id="IPR039418">
    <property type="entry name" value="LexA-like"/>
</dbReference>
<dbReference type="PANTHER" id="PTHR33516">
    <property type="entry name" value="LEXA REPRESSOR"/>
    <property type="match status" value="1"/>
</dbReference>
<reference evidence="9 10" key="1">
    <citation type="submission" date="2018-12" db="EMBL/GenBank/DDBJ databases">
        <title>three novel Halomonas strain isolated from plants.</title>
        <authorList>
            <person name="Sun C."/>
        </authorList>
    </citation>
    <scope>NUCLEOTIDE SEQUENCE [LARGE SCALE GENOMIC DNA]</scope>
    <source>
        <strain evidence="9 10">RC</strain>
    </source>
</reference>
<evidence type="ECO:0000256" key="5">
    <source>
        <dbReference type="ARBA" id="ARBA00023204"/>
    </source>
</evidence>